<gene>
    <name evidence="4" type="ORF">DRW42_13410</name>
</gene>
<proteinExistence type="predicted"/>
<dbReference type="EMBL" id="QNQU01000010">
    <property type="protein sequence ID" value="RBQ06768.1"/>
    <property type="molecule type" value="Genomic_DNA"/>
</dbReference>
<keyword evidence="2 4" id="KW-0808">Transferase</keyword>
<keyword evidence="1 4" id="KW-0489">Methyltransferase</keyword>
<dbReference type="InterPro" id="IPR017804">
    <property type="entry name" value="MeTrfase_EgtD-like"/>
</dbReference>
<evidence type="ECO:0000256" key="1">
    <source>
        <dbReference type="ARBA" id="ARBA00022603"/>
    </source>
</evidence>
<evidence type="ECO:0000313" key="5">
    <source>
        <dbReference type="Proteomes" id="UP000252081"/>
    </source>
</evidence>
<protein>
    <submittedName>
        <fullName evidence="4">L-histidine N(Alpha)-methyltransferase</fullName>
    </submittedName>
</protein>
<dbReference type="InterPro" id="IPR019257">
    <property type="entry name" value="MeTrfase_dom"/>
</dbReference>
<dbReference type="Gene3D" id="3.40.50.150">
    <property type="entry name" value="Vaccinia Virus protein VP39"/>
    <property type="match status" value="1"/>
</dbReference>
<dbReference type="PANTHER" id="PTHR43397:SF1">
    <property type="entry name" value="ERGOTHIONEINE BIOSYNTHESIS PROTEIN 1"/>
    <property type="match status" value="1"/>
</dbReference>
<feature type="domain" description="Histidine-specific methyltransferase SAM-dependent" evidence="3">
    <location>
        <begin position="25"/>
        <end position="328"/>
    </location>
</feature>
<evidence type="ECO:0000259" key="3">
    <source>
        <dbReference type="Pfam" id="PF10017"/>
    </source>
</evidence>
<accession>A0A366KYV3</accession>
<dbReference type="InterPro" id="IPR051128">
    <property type="entry name" value="EgtD_Methyltrsf_superfamily"/>
</dbReference>
<comment type="caution">
    <text evidence="4">The sequence shown here is derived from an EMBL/GenBank/DDBJ whole genome shotgun (WGS) entry which is preliminary data.</text>
</comment>
<dbReference type="InterPro" id="IPR029063">
    <property type="entry name" value="SAM-dependent_MTases_sf"/>
</dbReference>
<dbReference type="AlphaFoldDB" id="A0A366KYV3"/>
<sequence length="331" mass="37302">MNNISVHNSASTTVSTAKIQSDFLDEVIRGLSASPKFLSSKYFYDELGDNLFQYIMNCEEYYPYRCELEIFQQHAPEIVAQITKSSAAIDLIELGPGDCSKSIYLLKQLTQDQVKFTYLPIDISTNVITFIEKNLPQAIPGINVQGLNGDYFDMLEKLSAHSGNKKVILFMGSNLGNMSPVDAIDFCRRLRRILAPGDQLILGMDLKKEPKEILAAYNDKGGLTKAFNLNLLKRINRELGADFQIGSFTHFPSYDPITGACRSYLISMDDQIVNIEGLEIGFKKHEAIYMEISQKYNAGEIDELAEISGFIPERKFHDSRSWFTDAIWVAV</sequence>
<evidence type="ECO:0000313" key="4">
    <source>
        <dbReference type="EMBL" id="RBQ06768.1"/>
    </source>
</evidence>
<dbReference type="GO" id="GO:0032259">
    <property type="term" value="P:methylation"/>
    <property type="evidence" value="ECO:0007669"/>
    <property type="project" value="UniProtKB-KW"/>
</dbReference>
<reference evidence="4 5" key="1">
    <citation type="submission" date="2018-07" db="EMBL/GenBank/DDBJ databases">
        <title>A draft genome of a endophytic bacteria, a new species of Pedobacter.</title>
        <authorList>
            <person name="Zhang Z.D."/>
            <person name="Chen Z.J."/>
        </authorList>
    </citation>
    <scope>NUCLEOTIDE SEQUENCE [LARGE SCALE GENOMIC DNA]</scope>
    <source>
        <strain evidence="4 5">RS10</strain>
    </source>
</reference>
<organism evidence="4 5">
    <name type="scientific">Pedobacter miscanthi</name>
    <dbReference type="NCBI Taxonomy" id="2259170"/>
    <lineage>
        <taxon>Bacteria</taxon>
        <taxon>Pseudomonadati</taxon>
        <taxon>Bacteroidota</taxon>
        <taxon>Sphingobacteriia</taxon>
        <taxon>Sphingobacteriales</taxon>
        <taxon>Sphingobacteriaceae</taxon>
        <taxon>Pedobacter</taxon>
    </lineage>
</organism>
<dbReference type="PIRSF" id="PIRSF018005">
    <property type="entry name" value="UCP018005"/>
    <property type="match status" value="1"/>
</dbReference>
<dbReference type="Pfam" id="PF10017">
    <property type="entry name" value="Methyltransf_33"/>
    <property type="match status" value="1"/>
</dbReference>
<keyword evidence="5" id="KW-1185">Reference proteome</keyword>
<dbReference type="RefSeq" id="WP_113949331.1">
    <property type="nucleotide sequence ID" value="NZ_QNQU01000010.1"/>
</dbReference>
<name>A0A366KYV3_9SPHI</name>
<dbReference type="SUPFAM" id="SSF53335">
    <property type="entry name" value="S-adenosyl-L-methionine-dependent methyltransferases"/>
    <property type="match status" value="1"/>
</dbReference>
<dbReference type="GO" id="GO:0008168">
    <property type="term" value="F:methyltransferase activity"/>
    <property type="evidence" value="ECO:0007669"/>
    <property type="project" value="UniProtKB-KW"/>
</dbReference>
<dbReference type="Proteomes" id="UP000252081">
    <property type="component" value="Unassembled WGS sequence"/>
</dbReference>
<dbReference type="PANTHER" id="PTHR43397">
    <property type="entry name" value="ERGOTHIONEINE BIOSYNTHESIS PROTEIN 1"/>
    <property type="match status" value="1"/>
</dbReference>
<evidence type="ECO:0000256" key="2">
    <source>
        <dbReference type="ARBA" id="ARBA00022679"/>
    </source>
</evidence>
<dbReference type="OrthoDB" id="5289726at2"/>